<keyword evidence="3 8" id="KW-0812">Transmembrane</keyword>
<dbReference type="InterPro" id="IPR017871">
    <property type="entry name" value="ABC_transporter-like_CS"/>
</dbReference>
<comment type="subcellular location">
    <subcellularLocation>
        <location evidence="1">Membrane</location>
        <topology evidence="1">Multi-pass membrane protein</topology>
    </subcellularLocation>
</comment>
<dbReference type="InterPro" id="IPR050352">
    <property type="entry name" value="ABCG_transporters"/>
</dbReference>
<dbReference type="SUPFAM" id="SSF52540">
    <property type="entry name" value="P-loop containing nucleoside triphosphate hydrolases"/>
    <property type="match status" value="1"/>
</dbReference>
<keyword evidence="5 10" id="KW-0067">ATP-binding</keyword>
<feature type="transmembrane region" description="Helical" evidence="8">
    <location>
        <begin position="476"/>
        <end position="496"/>
    </location>
</feature>
<proteinExistence type="predicted"/>
<keyword evidence="11" id="KW-1185">Reference proteome</keyword>
<evidence type="ECO:0000259" key="9">
    <source>
        <dbReference type="PROSITE" id="PS50893"/>
    </source>
</evidence>
<organism evidence="10 11">
    <name type="scientific">Chloropicon roscoffensis</name>
    <dbReference type="NCBI Taxonomy" id="1461544"/>
    <lineage>
        <taxon>Eukaryota</taxon>
        <taxon>Viridiplantae</taxon>
        <taxon>Chlorophyta</taxon>
        <taxon>Chloropicophyceae</taxon>
        <taxon>Chloropicales</taxon>
        <taxon>Chloropicaceae</taxon>
        <taxon>Chloropicon</taxon>
    </lineage>
</organism>
<name>A0AAX4PCF5_9CHLO</name>
<keyword evidence="6 8" id="KW-1133">Transmembrane helix</keyword>
<dbReference type="GO" id="GO:0140359">
    <property type="term" value="F:ABC-type transporter activity"/>
    <property type="evidence" value="ECO:0007669"/>
    <property type="project" value="InterPro"/>
</dbReference>
<evidence type="ECO:0000256" key="3">
    <source>
        <dbReference type="ARBA" id="ARBA00022692"/>
    </source>
</evidence>
<dbReference type="GO" id="GO:0016887">
    <property type="term" value="F:ATP hydrolysis activity"/>
    <property type="evidence" value="ECO:0007669"/>
    <property type="project" value="InterPro"/>
</dbReference>
<evidence type="ECO:0000256" key="1">
    <source>
        <dbReference type="ARBA" id="ARBA00004141"/>
    </source>
</evidence>
<dbReference type="InterPro" id="IPR003593">
    <property type="entry name" value="AAA+_ATPase"/>
</dbReference>
<dbReference type="PROSITE" id="PS00211">
    <property type="entry name" value="ABC_TRANSPORTER_1"/>
    <property type="match status" value="1"/>
</dbReference>
<dbReference type="Proteomes" id="UP001472866">
    <property type="component" value="Chromosome 08"/>
</dbReference>
<dbReference type="InterPro" id="IPR013525">
    <property type="entry name" value="ABC2_TM"/>
</dbReference>
<evidence type="ECO:0000256" key="5">
    <source>
        <dbReference type="ARBA" id="ARBA00022840"/>
    </source>
</evidence>
<evidence type="ECO:0000256" key="6">
    <source>
        <dbReference type="ARBA" id="ARBA00022989"/>
    </source>
</evidence>
<feature type="transmembrane region" description="Helical" evidence="8">
    <location>
        <begin position="556"/>
        <end position="579"/>
    </location>
</feature>
<evidence type="ECO:0000256" key="7">
    <source>
        <dbReference type="ARBA" id="ARBA00023136"/>
    </source>
</evidence>
<evidence type="ECO:0000256" key="8">
    <source>
        <dbReference type="SAM" id="Phobius"/>
    </source>
</evidence>
<evidence type="ECO:0000313" key="11">
    <source>
        <dbReference type="Proteomes" id="UP001472866"/>
    </source>
</evidence>
<gene>
    <name evidence="10" type="ORF">HKI87_08g54500</name>
</gene>
<feature type="domain" description="ABC transporter" evidence="9">
    <location>
        <begin position="126"/>
        <end position="373"/>
    </location>
</feature>
<feature type="transmembrane region" description="Helical" evidence="8">
    <location>
        <begin position="591"/>
        <end position="614"/>
    </location>
</feature>
<dbReference type="AlphaFoldDB" id="A0AAX4PCF5"/>
<evidence type="ECO:0000256" key="4">
    <source>
        <dbReference type="ARBA" id="ARBA00022741"/>
    </source>
</evidence>
<dbReference type="InterPro" id="IPR003439">
    <property type="entry name" value="ABC_transporter-like_ATP-bd"/>
</dbReference>
<dbReference type="PROSITE" id="PS50893">
    <property type="entry name" value="ABC_TRANSPORTER_2"/>
    <property type="match status" value="1"/>
</dbReference>
<accession>A0AAX4PCF5</accession>
<dbReference type="Pfam" id="PF01061">
    <property type="entry name" value="ABC2_membrane"/>
    <property type="match status" value="1"/>
</dbReference>
<reference evidence="10 11" key="1">
    <citation type="submission" date="2024-03" db="EMBL/GenBank/DDBJ databases">
        <title>Complete genome sequence of the green alga Chloropicon roscoffensis RCC1871.</title>
        <authorList>
            <person name="Lemieux C."/>
            <person name="Pombert J.-F."/>
            <person name="Otis C."/>
            <person name="Turmel M."/>
        </authorList>
    </citation>
    <scope>NUCLEOTIDE SEQUENCE [LARGE SCALE GENOMIC DNA]</scope>
    <source>
        <strain evidence="10 11">RCC1871</strain>
    </source>
</reference>
<dbReference type="PANTHER" id="PTHR48041:SF91">
    <property type="entry name" value="ABC TRANSPORTER G FAMILY MEMBER 28"/>
    <property type="match status" value="1"/>
</dbReference>
<feature type="transmembrane region" description="Helical" evidence="8">
    <location>
        <begin position="796"/>
        <end position="816"/>
    </location>
</feature>
<protein>
    <submittedName>
        <fullName evidence="10">Broad substrate specificity ATP-binding cassette transporter</fullName>
    </submittedName>
</protein>
<keyword evidence="2" id="KW-0813">Transport</keyword>
<dbReference type="GO" id="GO:0016020">
    <property type="term" value="C:membrane"/>
    <property type="evidence" value="ECO:0007669"/>
    <property type="project" value="UniProtKB-SubCell"/>
</dbReference>
<evidence type="ECO:0000313" key="10">
    <source>
        <dbReference type="EMBL" id="WZN63897.1"/>
    </source>
</evidence>
<dbReference type="SMART" id="SM00382">
    <property type="entry name" value="AAA"/>
    <property type="match status" value="1"/>
</dbReference>
<dbReference type="GO" id="GO:0005524">
    <property type="term" value="F:ATP binding"/>
    <property type="evidence" value="ECO:0007669"/>
    <property type="project" value="UniProtKB-KW"/>
</dbReference>
<dbReference type="EMBL" id="CP151508">
    <property type="protein sequence ID" value="WZN63897.1"/>
    <property type="molecule type" value="Genomic_DNA"/>
</dbReference>
<dbReference type="InterPro" id="IPR027417">
    <property type="entry name" value="P-loop_NTPase"/>
</dbReference>
<keyword evidence="4" id="KW-0547">Nucleotide-binding</keyword>
<dbReference type="PANTHER" id="PTHR48041">
    <property type="entry name" value="ABC TRANSPORTER G FAMILY MEMBER 28"/>
    <property type="match status" value="1"/>
</dbReference>
<sequence length="826" mass="90613">MPGLHKTLSRAFKASSAPVAILPKSLLLHLRASGKRYISHFRHARFHLEQEIEKVVAILRFRERKQNPTSTEMAPPAGKNMAADDFPVAADELEGQDSGHVIVPLKSTKSFHSKSLGEGDKTGVQITFYDLTYKVPLPKGGERYLLGGLEPLTGTLDPGNMIALMGSSGAGKTTLMDVISKRKTVGIVEGLILFDGHEPSHAEIGRDTGYVEQKDTLWGTFTVREMIMYTALLKMSSKYSRAQKSARVDEVIDQMGLTKSKNTKIGGAMTRGVSGGEAKRISIALGLLNNPRVLFLDEPTSGLDSATSLDVMGTVKDLALEGRTVLTTIHQPSGKIFSFYDGIILLSRDVDTRSGNIVYFGEAGETLQDYFEDQGYEYNRKEVDNIAEYVLNIISGGVKGPQGGNELIVRYHESEGGELNHNIALGIARPILDESGAADSAKNLRKTSESFFANGFWSEFFTIFAYKGKTSFTDPFFLISRIGLWLMAGLLIDSLYANTTDYRTPQGLLIVIAVIFITIQITGLITVIYIPALVIDKPVFIRESNDGCYRTISYVCASYAIEAIAIACSSICYSSVLYWAIGGFNPRAGAFFFFMLTHFIYSLTATVITISIAAPLPSIEVSAGAVAVYVLLNTAWMGFLSPVPDWWGWACFISYMRWGFGALMINQFKDNSIDLCSDVPQPTPVDGLLTIASSLNDLASIPTNELNVDQIVCGILEVPTMTKEELINETCPGIPPNMLSADTLKAFGCNGAIIDLFNDPFTMDDIYNNLGTAILSFFPQGNNYAGQPKFVDISKWMCIGILCGIFLVFFTFYWLTSKLSIRLVKR</sequence>
<keyword evidence="7 8" id="KW-0472">Membrane</keyword>
<evidence type="ECO:0000256" key="2">
    <source>
        <dbReference type="ARBA" id="ARBA00022448"/>
    </source>
</evidence>
<dbReference type="Gene3D" id="3.40.50.300">
    <property type="entry name" value="P-loop containing nucleotide triphosphate hydrolases"/>
    <property type="match status" value="1"/>
</dbReference>
<feature type="transmembrane region" description="Helical" evidence="8">
    <location>
        <begin position="508"/>
        <end position="535"/>
    </location>
</feature>
<dbReference type="Pfam" id="PF00005">
    <property type="entry name" value="ABC_tran"/>
    <property type="match status" value="1"/>
</dbReference>
<feature type="transmembrane region" description="Helical" evidence="8">
    <location>
        <begin position="621"/>
        <end position="640"/>
    </location>
</feature>